<protein>
    <recommendedName>
        <fullName evidence="1">[2Fe-2S]-binding domain-containing protein</fullName>
    </recommendedName>
</protein>
<dbReference type="PANTHER" id="PTHR45444:SF3">
    <property type="entry name" value="XANTHINE DEHYDROGENASE"/>
    <property type="match status" value="1"/>
</dbReference>
<sequence length="127" mass="14050">ERIAKSHGSQCGFCTPGIVMSMYALLRNNPVPTHKEMESAFEGIGKFDIAEECCGNGINGCCLDINQNTKADKNVSNELFKSEEFTPYDPTQDVIFPPELMVSFVFVNFTKAPLKSLSSMQMDANKI</sequence>
<dbReference type="Proteomes" id="UP001163046">
    <property type="component" value="Unassembled WGS sequence"/>
</dbReference>
<gene>
    <name evidence="2" type="ORF">OS493_040403</name>
</gene>
<dbReference type="InterPro" id="IPR002888">
    <property type="entry name" value="2Fe-2S-bd"/>
</dbReference>
<dbReference type="Pfam" id="PF01799">
    <property type="entry name" value="Fer2_2"/>
    <property type="match status" value="1"/>
</dbReference>
<dbReference type="EMBL" id="MU826238">
    <property type="protein sequence ID" value="KAJ7381571.1"/>
    <property type="molecule type" value="Genomic_DNA"/>
</dbReference>
<dbReference type="OrthoDB" id="8300278at2759"/>
<organism evidence="2 3">
    <name type="scientific">Desmophyllum pertusum</name>
    <dbReference type="NCBI Taxonomy" id="174260"/>
    <lineage>
        <taxon>Eukaryota</taxon>
        <taxon>Metazoa</taxon>
        <taxon>Cnidaria</taxon>
        <taxon>Anthozoa</taxon>
        <taxon>Hexacorallia</taxon>
        <taxon>Scleractinia</taxon>
        <taxon>Caryophylliina</taxon>
        <taxon>Caryophylliidae</taxon>
        <taxon>Desmophyllum</taxon>
    </lineage>
</organism>
<dbReference type="Gene3D" id="1.10.150.120">
    <property type="entry name" value="[2Fe-2S]-binding domain"/>
    <property type="match status" value="2"/>
</dbReference>
<evidence type="ECO:0000313" key="2">
    <source>
        <dbReference type="EMBL" id="KAJ7381571.1"/>
    </source>
</evidence>
<keyword evidence="3" id="KW-1185">Reference proteome</keyword>
<reference evidence="2" key="1">
    <citation type="submission" date="2023-01" db="EMBL/GenBank/DDBJ databases">
        <title>Genome assembly of the deep-sea coral Lophelia pertusa.</title>
        <authorList>
            <person name="Herrera S."/>
            <person name="Cordes E."/>
        </authorList>
    </citation>
    <scope>NUCLEOTIDE SEQUENCE</scope>
    <source>
        <strain evidence="2">USNM1676648</strain>
        <tissue evidence="2">Polyp</tissue>
    </source>
</reference>
<evidence type="ECO:0000313" key="3">
    <source>
        <dbReference type="Proteomes" id="UP001163046"/>
    </source>
</evidence>
<dbReference type="GO" id="GO:0016491">
    <property type="term" value="F:oxidoreductase activity"/>
    <property type="evidence" value="ECO:0007669"/>
    <property type="project" value="InterPro"/>
</dbReference>
<name>A0A9W9ZH09_9CNID</name>
<dbReference type="AlphaFoldDB" id="A0A9W9ZH09"/>
<dbReference type="GO" id="GO:0005506">
    <property type="term" value="F:iron ion binding"/>
    <property type="evidence" value="ECO:0007669"/>
    <property type="project" value="InterPro"/>
</dbReference>
<feature type="domain" description="[2Fe-2S]-binding" evidence="1">
    <location>
        <begin position="2"/>
        <end position="43"/>
    </location>
</feature>
<dbReference type="SUPFAM" id="SSF47741">
    <property type="entry name" value="CO dehydrogenase ISP C-domain like"/>
    <property type="match status" value="1"/>
</dbReference>
<dbReference type="InterPro" id="IPR016208">
    <property type="entry name" value="Ald_Oxase/xanthine_DH-like"/>
</dbReference>
<feature type="non-terminal residue" evidence="2">
    <location>
        <position position="1"/>
    </location>
</feature>
<comment type="caution">
    <text evidence="2">The sequence shown here is derived from an EMBL/GenBank/DDBJ whole genome shotgun (WGS) entry which is preliminary data.</text>
</comment>
<proteinExistence type="predicted"/>
<dbReference type="InterPro" id="IPR036884">
    <property type="entry name" value="2Fe-2S-bd_dom_sf"/>
</dbReference>
<accession>A0A9W9ZH09</accession>
<dbReference type="PANTHER" id="PTHR45444">
    <property type="entry name" value="XANTHINE DEHYDROGENASE"/>
    <property type="match status" value="1"/>
</dbReference>
<evidence type="ECO:0000259" key="1">
    <source>
        <dbReference type="Pfam" id="PF01799"/>
    </source>
</evidence>